<dbReference type="EMBL" id="CP034710">
    <property type="protein sequence ID" value="AZT39628.1"/>
    <property type="molecule type" value="Genomic_DNA"/>
</dbReference>
<gene>
    <name evidence="1" type="ORF">ELZ88_24080</name>
</gene>
<name>A0A3T0C4P0_SALET</name>
<geneLocation type="plasmid" evidence="1">
    <name>pRSE21</name>
</geneLocation>
<organism evidence="1">
    <name type="scientific">Salmonella enterica subsp. enterica serovar Karamoja</name>
    <dbReference type="NCBI Taxonomy" id="2500153"/>
    <lineage>
        <taxon>Bacteria</taxon>
        <taxon>Pseudomonadati</taxon>
        <taxon>Pseudomonadota</taxon>
        <taxon>Gammaproteobacteria</taxon>
        <taxon>Enterobacterales</taxon>
        <taxon>Enterobacteriaceae</taxon>
        <taxon>Salmonella</taxon>
    </lineage>
</organism>
<accession>A0A3T0C4P0</accession>
<keyword evidence="1" id="KW-0614">Plasmid</keyword>
<proteinExistence type="predicted"/>
<protein>
    <submittedName>
        <fullName evidence="1">Uncharacterized protein</fullName>
    </submittedName>
</protein>
<dbReference type="AlphaFoldDB" id="A0A3T0C4P0"/>
<reference evidence="1" key="1">
    <citation type="submission" date="2018-12" db="EMBL/GenBank/DDBJ databases">
        <title>Complete genome sequences of twenty non-typhoidal Salmonella isolates from Rwanda.</title>
        <authorList>
            <person name="Byukusenge M."/>
            <person name="Li L."/>
            <person name="Subhashinie K."/>
            <person name="Nzayirambaho M."/>
            <person name="Kuchipudi S.V."/>
            <person name="Jayarao B.M."/>
        </authorList>
    </citation>
    <scope>NUCLEOTIDE SEQUENCE</scope>
    <source>
        <strain evidence="1">RSE21</strain>
        <plasmid evidence="1">pRSE21</plasmid>
    </source>
</reference>
<sequence>MPVPAPAFNVPEAVSLSRDPLRAQGGRRRARYTNPGRVAHKATSLPSSLVRRLSGAFSPEKPLRMQPAAVPCLPRYSPGLFPGHGDSRIHSPSTGDNIMPNWCANVRHEVA</sequence>
<evidence type="ECO:0000313" key="1">
    <source>
        <dbReference type="EMBL" id="AZT39628.1"/>
    </source>
</evidence>